<accession>A0A453T4P3</accession>
<reference evidence="1" key="4">
    <citation type="submission" date="2019-03" db="UniProtKB">
        <authorList>
            <consortium name="EnsemblPlants"/>
        </authorList>
    </citation>
    <scope>IDENTIFICATION</scope>
</reference>
<sequence length="151" mass="17357">MLAQCHPMPKYSYESPCWKLVPMPILYRWCGDLAHMLFKCVRAQAVWEALGIAADINFASLTDRAGSAVLEFILCDDSYRRQYSGLVELPELISTVCWFLWWQRRQFMRKEEILTPERTAPAVVALAINFVRGAQAKSTPRISRWPTFLAG</sequence>
<organism evidence="1 2">
    <name type="scientific">Aegilops tauschii subsp. strangulata</name>
    <name type="common">Goatgrass</name>
    <dbReference type="NCBI Taxonomy" id="200361"/>
    <lineage>
        <taxon>Eukaryota</taxon>
        <taxon>Viridiplantae</taxon>
        <taxon>Streptophyta</taxon>
        <taxon>Embryophyta</taxon>
        <taxon>Tracheophyta</taxon>
        <taxon>Spermatophyta</taxon>
        <taxon>Magnoliopsida</taxon>
        <taxon>Liliopsida</taxon>
        <taxon>Poales</taxon>
        <taxon>Poaceae</taxon>
        <taxon>BOP clade</taxon>
        <taxon>Pooideae</taxon>
        <taxon>Triticodae</taxon>
        <taxon>Triticeae</taxon>
        <taxon>Triticinae</taxon>
        <taxon>Aegilops</taxon>
    </lineage>
</organism>
<reference evidence="1" key="5">
    <citation type="journal article" date="2021" name="G3 (Bethesda)">
        <title>Aegilops tauschii genome assembly Aet v5.0 features greater sequence contiguity and improved annotation.</title>
        <authorList>
            <person name="Wang L."/>
            <person name="Zhu T."/>
            <person name="Rodriguez J.C."/>
            <person name="Deal K.R."/>
            <person name="Dubcovsky J."/>
            <person name="McGuire P.E."/>
            <person name="Lux T."/>
            <person name="Spannagl M."/>
            <person name="Mayer K.F.X."/>
            <person name="Baldrich P."/>
            <person name="Meyers B.C."/>
            <person name="Huo N."/>
            <person name="Gu Y.Q."/>
            <person name="Zhou H."/>
            <person name="Devos K.M."/>
            <person name="Bennetzen J.L."/>
            <person name="Unver T."/>
            <person name="Budak H."/>
            <person name="Gulick P.J."/>
            <person name="Galiba G."/>
            <person name="Kalapos B."/>
            <person name="Nelson D.R."/>
            <person name="Li P."/>
            <person name="You F.M."/>
            <person name="Luo M.C."/>
            <person name="Dvorak J."/>
        </authorList>
    </citation>
    <scope>NUCLEOTIDE SEQUENCE [LARGE SCALE GENOMIC DNA]</scope>
    <source>
        <strain evidence="1">cv. AL8/78</strain>
    </source>
</reference>
<evidence type="ECO:0008006" key="3">
    <source>
        <dbReference type="Google" id="ProtNLM"/>
    </source>
</evidence>
<dbReference type="Proteomes" id="UP000015105">
    <property type="component" value="Chromosome 7D"/>
</dbReference>
<keyword evidence="2" id="KW-1185">Reference proteome</keyword>
<dbReference type="Gramene" id="AET7Gv21236700.2">
    <property type="protein sequence ID" value="AET7Gv21236700.2"/>
    <property type="gene ID" value="AET7Gv21236700"/>
</dbReference>
<reference evidence="1" key="3">
    <citation type="journal article" date="2017" name="Nature">
        <title>Genome sequence of the progenitor of the wheat D genome Aegilops tauschii.</title>
        <authorList>
            <person name="Luo M.C."/>
            <person name="Gu Y.Q."/>
            <person name="Puiu D."/>
            <person name="Wang H."/>
            <person name="Twardziok S.O."/>
            <person name="Deal K.R."/>
            <person name="Huo N."/>
            <person name="Zhu T."/>
            <person name="Wang L."/>
            <person name="Wang Y."/>
            <person name="McGuire P.E."/>
            <person name="Liu S."/>
            <person name="Long H."/>
            <person name="Ramasamy R.K."/>
            <person name="Rodriguez J.C."/>
            <person name="Van S.L."/>
            <person name="Yuan L."/>
            <person name="Wang Z."/>
            <person name="Xia Z."/>
            <person name="Xiao L."/>
            <person name="Anderson O.D."/>
            <person name="Ouyang S."/>
            <person name="Liang Y."/>
            <person name="Zimin A.V."/>
            <person name="Pertea G."/>
            <person name="Qi P."/>
            <person name="Bennetzen J.L."/>
            <person name="Dai X."/>
            <person name="Dawson M.W."/>
            <person name="Muller H.G."/>
            <person name="Kugler K."/>
            <person name="Rivarola-Duarte L."/>
            <person name="Spannagl M."/>
            <person name="Mayer K.F.X."/>
            <person name="Lu F.H."/>
            <person name="Bevan M.W."/>
            <person name="Leroy P."/>
            <person name="Li P."/>
            <person name="You F.M."/>
            <person name="Sun Q."/>
            <person name="Liu Z."/>
            <person name="Lyons E."/>
            <person name="Wicker T."/>
            <person name="Salzberg S.L."/>
            <person name="Devos K.M."/>
            <person name="Dvorak J."/>
        </authorList>
    </citation>
    <scope>NUCLEOTIDE SEQUENCE [LARGE SCALE GENOMIC DNA]</scope>
    <source>
        <strain evidence="1">cv. AL8/78</strain>
    </source>
</reference>
<name>A0A453T4P3_AEGTS</name>
<evidence type="ECO:0000313" key="2">
    <source>
        <dbReference type="Proteomes" id="UP000015105"/>
    </source>
</evidence>
<dbReference type="EnsemblPlants" id="AET7Gv21236700.2">
    <property type="protein sequence ID" value="AET7Gv21236700.2"/>
    <property type="gene ID" value="AET7Gv21236700"/>
</dbReference>
<dbReference type="AlphaFoldDB" id="A0A453T4P3"/>
<reference evidence="2" key="2">
    <citation type="journal article" date="2017" name="Nat. Plants">
        <title>The Aegilops tauschii genome reveals multiple impacts of transposons.</title>
        <authorList>
            <person name="Zhao G."/>
            <person name="Zou C."/>
            <person name="Li K."/>
            <person name="Wang K."/>
            <person name="Li T."/>
            <person name="Gao L."/>
            <person name="Zhang X."/>
            <person name="Wang H."/>
            <person name="Yang Z."/>
            <person name="Liu X."/>
            <person name="Jiang W."/>
            <person name="Mao L."/>
            <person name="Kong X."/>
            <person name="Jiao Y."/>
            <person name="Jia J."/>
        </authorList>
    </citation>
    <scope>NUCLEOTIDE SEQUENCE [LARGE SCALE GENOMIC DNA]</scope>
    <source>
        <strain evidence="2">cv. AL8/78</strain>
    </source>
</reference>
<evidence type="ECO:0000313" key="1">
    <source>
        <dbReference type="EnsemblPlants" id="AET7Gv21236700.2"/>
    </source>
</evidence>
<protein>
    <recommendedName>
        <fullName evidence="3">Reverse transcriptase zinc-binding domain-containing protein</fullName>
    </recommendedName>
</protein>
<proteinExistence type="predicted"/>
<reference evidence="2" key="1">
    <citation type="journal article" date="2014" name="Science">
        <title>Ancient hybridizations among the ancestral genomes of bread wheat.</title>
        <authorList>
            <consortium name="International Wheat Genome Sequencing Consortium,"/>
            <person name="Marcussen T."/>
            <person name="Sandve S.R."/>
            <person name="Heier L."/>
            <person name="Spannagl M."/>
            <person name="Pfeifer M."/>
            <person name="Jakobsen K.S."/>
            <person name="Wulff B.B."/>
            <person name="Steuernagel B."/>
            <person name="Mayer K.F."/>
            <person name="Olsen O.A."/>
        </authorList>
    </citation>
    <scope>NUCLEOTIDE SEQUENCE [LARGE SCALE GENOMIC DNA]</scope>
    <source>
        <strain evidence="2">cv. AL8/78</strain>
    </source>
</reference>